<reference evidence="2" key="1">
    <citation type="submission" date="2019-08" db="EMBL/GenBank/DDBJ databases">
        <title>The genome of the North American firefly Photinus pyralis.</title>
        <authorList>
            <consortium name="Photinus pyralis genome working group"/>
            <person name="Fallon T.R."/>
            <person name="Sander Lower S.E."/>
            <person name="Weng J.-K."/>
        </authorList>
    </citation>
    <scope>NUCLEOTIDE SEQUENCE</scope>
    <source>
        <strain evidence="2">TRF0915ILg1</strain>
        <tissue evidence="2">Whole body</tissue>
    </source>
</reference>
<evidence type="ECO:0000313" key="3">
    <source>
        <dbReference type="Proteomes" id="UP000801492"/>
    </source>
</evidence>
<dbReference type="EMBL" id="VTPC01043577">
    <property type="protein sequence ID" value="KAF2890937.1"/>
    <property type="molecule type" value="Genomic_DNA"/>
</dbReference>
<keyword evidence="3" id="KW-1185">Reference proteome</keyword>
<protein>
    <submittedName>
        <fullName evidence="2">Uncharacterized protein</fullName>
    </submittedName>
</protein>
<comment type="caution">
    <text evidence="2">The sequence shown here is derived from an EMBL/GenBank/DDBJ whole genome shotgun (WGS) entry which is preliminary data.</text>
</comment>
<accession>A0A8K0G718</accession>
<name>A0A8K0G718_IGNLU</name>
<evidence type="ECO:0000256" key="1">
    <source>
        <dbReference type="SAM" id="MobiDB-lite"/>
    </source>
</evidence>
<dbReference type="AlphaFoldDB" id="A0A8K0G718"/>
<evidence type="ECO:0000313" key="2">
    <source>
        <dbReference type="EMBL" id="KAF2890937.1"/>
    </source>
</evidence>
<gene>
    <name evidence="2" type="ORF">ILUMI_15236</name>
</gene>
<sequence>MDSAPPLEYGPEPVPADTYHCNPDTRTAYRTTGYMHLPVSPPHAIITFDSNGHPRYSCPANTTIHPPPSEVVIHRPTTTQPTTSQPTASQPATSRQPTSRNNQRKRQAAPREDTPPNPDEPISPTRTIVPEHPAPPPADDFQTITRPKSKRSKPAAV</sequence>
<feature type="compositionally biased region" description="Low complexity" evidence="1">
    <location>
        <begin position="76"/>
        <end position="94"/>
    </location>
</feature>
<organism evidence="2 3">
    <name type="scientific">Ignelater luminosus</name>
    <name type="common">Cucubano</name>
    <name type="synonym">Pyrophorus luminosus</name>
    <dbReference type="NCBI Taxonomy" id="2038154"/>
    <lineage>
        <taxon>Eukaryota</taxon>
        <taxon>Metazoa</taxon>
        <taxon>Ecdysozoa</taxon>
        <taxon>Arthropoda</taxon>
        <taxon>Hexapoda</taxon>
        <taxon>Insecta</taxon>
        <taxon>Pterygota</taxon>
        <taxon>Neoptera</taxon>
        <taxon>Endopterygota</taxon>
        <taxon>Coleoptera</taxon>
        <taxon>Polyphaga</taxon>
        <taxon>Elateriformia</taxon>
        <taxon>Elateroidea</taxon>
        <taxon>Elateridae</taxon>
        <taxon>Agrypninae</taxon>
        <taxon>Pyrophorini</taxon>
        <taxon>Ignelater</taxon>
    </lineage>
</organism>
<dbReference type="Proteomes" id="UP000801492">
    <property type="component" value="Unassembled WGS sequence"/>
</dbReference>
<feature type="compositionally biased region" description="Basic residues" evidence="1">
    <location>
        <begin position="147"/>
        <end position="157"/>
    </location>
</feature>
<feature type="non-terminal residue" evidence="2">
    <location>
        <position position="157"/>
    </location>
</feature>
<feature type="region of interest" description="Disordered" evidence="1">
    <location>
        <begin position="48"/>
        <end position="157"/>
    </location>
</feature>
<proteinExistence type="predicted"/>
<feature type="region of interest" description="Disordered" evidence="1">
    <location>
        <begin position="1"/>
        <end position="21"/>
    </location>
</feature>